<comment type="caution">
    <text evidence="2">The sequence shown here is derived from an EMBL/GenBank/DDBJ whole genome shotgun (WGS) entry which is preliminary data.</text>
</comment>
<organism evidence="2 3">
    <name type="scientific">Champsocephalus esox</name>
    <name type="common">pike icefish</name>
    <dbReference type="NCBI Taxonomy" id="159716"/>
    <lineage>
        <taxon>Eukaryota</taxon>
        <taxon>Metazoa</taxon>
        <taxon>Chordata</taxon>
        <taxon>Craniata</taxon>
        <taxon>Vertebrata</taxon>
        <taxon>Euteleostomi</taxon>
        <taxon>Actinopterygii</taxon>
        <taxon>Neopterygii</taxon>
        <taxon>Teleostei</taxon>
        <taxon>Neoteleostei</taxon>
        <taxon>Acanthomorphata</taxon>
        <taxon>Eupercaria</taxon>
        <taxon>Perciformes</taxon>
        <taxon>Notothenioidei</taxon>
        <taxon>Channichthyidae</taxon>
        <taxon>Champsocephalus</taxon>
    </lineage>
</organism>
<dbReference type="AlphaFoldDB" id="A0AAN8BKK5"/>
<reference evidence="2 3" key="1">
    <citation type="journal article" date="2023" name="Mol. Biol. Evol.">
        <title>Genomics of Secondarily Temperate Adaptation in the Only Non-Antarctic Icefish.</title>
        <authorList>
            <person name="Rivera-Colon A.G."/>
            <person name="Rayamajhi N."/>
            <person name="Minhas B.F."/>
            <person name="Madrigal G."/>
            <person name="Bilyk K.T."/>
            <person name="Yoon V."/>
            <person name="Hune M."/>
            <person name="Gregory S."/>
            <person name="Cheng C.H.C."/>
            <person name="Catchen J.M."/>
        </authorList>
    </citation>
    <scope>NUCLEOTIDE SEQUENCE [LARGE SCALE GENOMIC DNA]</scope>
    <source>
        <tissue evidence="2">Hepatocytes</tissue>
    </source>
</reference>
<name>A0AAN8BKK5_9TELE</name>
<keyword evidence="3" id="KW-1185">Reference proteome</keyword>
<dbReference type="Proteomes" id="UP001335648">
    <property type="component" value="Unassembled WGS sequence"/>
</dbReference>
<sequence length="118" mass="12589">MTRPREPETADSVTDSVEESQAGAALGSQESAGVNAEQRHLTTSHGNSKLKLQVRLNQLFSLVLCVFRQQAAHSGLTAAKLSPRPGNGPQDLSGRKKQQTGSQISGEREVGSPARRGR</sequence>
<evidence type="ECO:0000256" key="1">
    <source>
        <dbReference type="SAM" id="MobiDB-lite"/>
    </source>
</evidence>
<accession>A0AAN8BKK5</accession>
<feature type="region of interest" description="Disordered" evidence="1">
    <location>
        <begin position="1"/>
        <end position="49"/>
    </location>
</feature>
<dbReference type="EMBL" id="JAULUE010002059">
    <property type="protein sequence ID" value="KAK5886244.1"/>
    <property type="molecule type" value="Genomic_DNA"/>
</dbReference>
<evidence type="ECO:0000313" key="3">
    <source>
        <dbReference type="Proteomes" id="UP001335648"/>
    </source>
</evidence>
<protein>
    <submittedName>
        <fullName evidence="2">Uncharacterized protein</fullName>
    </submittedName>
</protein>
<gene>
    <name evidence="2" type="ORF">CesoFtcFv8_017297</name>
</gene>
<feature type="region of interest" description="Disordered" evidence="1">
    <location>
        <begin position="75"/>
        <end position="118"/>
    </location>
</feature>
<evidence type="ECO:0000313" key="2">
    <source>
        <dbReference type="EMBL" id="KAK5886244.1"/>
    </source>
</evidence>
<proteinExistence type="predicted"/>